<dbReference type="Gene3D" id="3.30.200.20">
    <property type="entry name" value="Phosphorylase Kinase, domain 1"/>
    <property type="match status" value="1"/>
</dbReference>
<feature type="compositionally biased region" description="Low complexity" evidence="11">
    <location>
        <begin position="918"/>
        <end position="930"/>
    </location>
</feature>
<feature type="region of interest" description="Disordered" evidence="11">
    <location>
        <begin position="918"/>
        <end position="974"/>
    </location>
</feature>
<evidence type="ECO:0000256" key="8">
    <source>
        <dbReference type="ARBA" id="ARBA00047899"/>
    </source>
</evidence>
<dbReference type="EC" id="2.7.11.1" evidence="2"/>
<evidence type="ECO:0000256" key="5">
    <source>
        <dbReference type="ARBA" id="ARBA00022741"/>
    </source>
</evidence>
<keyword evidence="6 13" id="KW-0418">Kinase</keyword>
<evidence type="ECO:0000256" key="1">
    <source>
        <dbReference type="ARBA" id="ARBA00010886"/>
    </source>
</evidence>
<accession>A0A9W7II65</accession>
<dbReference type="Pfam" id="PF00069">
    <property type="entry name" value="Pkinase"/>
    <property type="match status" value="1"/>
</dbReference>
<evidence type="ECO:0000256" key="3">
    <source>
        <dbReference type="ARBA" id="ARBA00022527"/>
    </source>
</evidence>
<evidence type="ECO:0000313" key="13">
    <source>
        <dbReference type="EMBL" id="GMI94673.1"/>
    </source>
</evidence>
<comment type="similarity">
    <text evidence="1">Belongs to the protein kinase superfamily. NEK Ser/Thr protein kinase family. NIMA subfamily.</text>
</comment>
<dbReference type="PANTHER" id="PTHR43671">
    <property type="entry name" value="SERINE/THREONINE-PROTEIN KINASE NEK"/>
    <property type="match status" value="1"/>
</dbReference>
<proteinExistence type="inferred from homology"/>
<dbReference type="InterPro" id="IPR011009">
    <property type="entry name" value="Kinase-like_dom_sf"/>
</dbReference>
<dbReference type="EMBL" id="BSYR01000026">
    <property type="protein sequence ID" value="GMI94673.1"/>
    <property type="molecule type" value="Genomic_DNA"/>
</dbReference>
<dbReference type="Proteomes" id="UP001165190">
    <property type="component" value="Unassembled WGS sequence"/>
</dbReference>
<feature type="compositionally biased region" description="Low complexity" evidence="11">
    <location>
        <begin position="317"/>
        <end position="332"/>
    </location>
</feature>
<dbReference type="OrthoDB" id="248923at2759"/>
<keyword evidence="14" id="KW-1185">Reference proteome</keyword>
<dbReference type="FunFam" id="1.10.510.10:FF:000504">
    <property type="entry name" value="Serine/threonine-protein kinase Nek5"/>
    <property type="match status" value="1"/>
</dbReference>
<feature type="region of interest" description="Disordered" evidence="11">
    <location>
        <begin position="679"/>
        <end position="803"/>
    </location>
</feature>
<comment type="catalytic activity">
    <reaction evidence="8">
        <text>L-threonyl-[protein] + ATP = O-phospho-L-threonyl-[protein] + ADP + H(+)</text>
        <dbReference type="Rhea" id="RHEA:46608"/>
        <dbReference type="Rhea" id="RHEA-COMP:11060"/>
        <dbReference type="Rhea" id="RHEA-COMP:11605"/>
        <dbReference type="ChEBI" id="CHEBI:15378"/>
        <dbReference type="ChEBI" id="CHEBI:30013"/>
        <dbReference type="ChEBI" id="CHEBI:30616"/>
        <dbReference type="ChEBI" id="CHEBI:61977"/>
        <dbReference type="ChEBI" id="CHEBI:456216"/>
        <dbReference type="EC" id="2.7.11.1"/>
    </reaction>
</comment>
<evidence type="ECO:0000256" key="10">
    <source>
        <dbReference type="PROSITE-ProRule" id="PRU10141"/>
    </source>
</evidence>
<feature type="compositionally biased region" description="Polar residues" evidence="11">
    <location>
        <begin position="826"/>
        <end position="848"/>
    </location>
</feature>
<evidence type="ECO:0000313" key="14">
    <source>
        <dbReference type="Proteomes" id="UP001165190"/>
    </source>
</evidence>
<dbReference type="AlphaFoldDB" id="A0A9W7II65"/>
<feature type="compositionally biased region" description="Low complexity" evidence="11">
    <location>
        <begin position="727"/>
        <end position="751"/>
    </location>
</feature>
<dbReference type="GO" id="GO:0005524">
    <property type="term" value="F:ATP binding"/>
    <property type="evidence" value="ECO:0007669"/>
    <property type="project" value="UniProtKB-UniRule"/>
</dbReference>
<dbReference type="InterPro" id="IPR000719">
    <property type="entry name" value="Prot_kinase_dom"/>
</dbReference>
<organism evidence="13 14">
    <name type="scientific">Hibiscus trionum</name>
    <name type="common">Flower of an hour</name>
    <dbReference type="NCBI Taxonomy" id="183268"/>
    <lineage>
        <taxon>Eukaryota</taxon>
        <taxon>Viridiplantae</taxon>
        <taxon>Streptophyta</taxon>
        <taxon>Embryophyta</taxon>
        <taxon>Tracheophyta</taxon>
        <taxon>Spermatophyta</taxon>
        <taxon>Magnoliopsida</taxon>
        <taxon>eudicotyledons</taxon>
        <taxon>Gunneridae</taxon>
        <taxon>Pentapetalae</taxon>
        <taxon>rosids</taxon>
        <taxon>malvids</taxon>
        <taxon>Malvales</taxon>
        <taxon>Malvaceae</taxon>
        <taxon>Malvoideae</taxon>
        <taxon>Hibiscus</taxon>
    </lineage>
</organism>
<dbReference type="InterPro" id="IPR017441">
    <property type="entry name" value="Protein_kinase_ATP_BS"/>
</dbReference>
<evidence type="ECO:0000256" key="9">
    <source>
        <dbReference type="ARBA" id="ARBA00048679"/>
    </source>
</evidence>
<protein>
    <recommendedName>
        <fullName evidence="2">non-specific serine/threonine protein kinase</fullName>
        <ecNumber evidence="2">2.7.11.1</ecNumber>
    </recommendedName>
</protein>
<evidence type="ECO:0000256" key="6">
    <source>
        <dbReference type="ARBA" id="ARBA00022777"/>
    </source>
</evidence>
<dbReference type="GO" id="GO:0055028">
    <property type="term" value="C:cortical microtubule"/>
    <property type="evidence" value="ECO:0007669"/>
    <property type="project" value="TreeGrafter"/>
</dbReference>
<feature type="compositionally biased region" description="Basic and acidic residues" evidence="11">
    <location>
        <begin position="775"/>
        <end position="791"/>
    </location>
</feature>
<keyword evidence="7 10" id="KW-0067">ATP-binding</keyword>
<reference evidence="13" key="1">
    <citation type="submission" date="2023-05" db="EMBL/GenBank/DDBJ databases">
        <title>Genome and transcriptome analyses reveal genes involved in the formation of fine ridges on petal epidermal cells in Hibiscus trionum.</title>
        <authorList>
            <person name="Koshimizu S."/>
            <person name="Masuda S."/>
            <person name="Ishii T."/>
            <person name="Shirasu K."/>
            <person name="Hoshino A."/>
            <person name="Arita M."/>
        </authorList>
    </citation>
    <scope>NUCLEOTIDE SEQUENCE</scope>
    <source>
        <strain evidence="13">Hamamatsu line</strain>
    </source>
</reference>
<feature type="compositionally biased region" description="Basic and acidic residues" evidence="11">
    <location>
        <begin position="337"/>
        <end position="354"/>
    </location>
</feature>
<evidence type="ECO:0000256" key="4">
    <source>
        <dbReference type="ARBA" id="ARBA00022679"/>
    </source>
</evidence>
<keyword evidence="5 10" id="KW-0547">Nucleotide-binding</keyword>
<dbReference type="Gene3D" id="1.10.510.10">
    <property type="entry name" value="Transferase(Phosphotransferase) domain 1"/>
    <property type="match status" value="1"/>
</dbReference>
<evidence type="ECO:0000256" key="7">
    <source>
        <dbReference type="ARBA" id="ARBA00022840"/>
    </source>
</evidence>
<feature type="region of interest" description="Disordered" evidence="11">
    <location>
        <begin position="281"/>
        <end position="357"/>
    </location>
</feature>
<feature type="region of interest" description="Disordered" evidence="11">
    <location>
        <begin position="392"/>
        <end position="480"/>
    </location>
</feature>
<dbReference type="PROSITE" id="PS50011">
    <property type="entry name" value="PROTEIN_KINASE_DOM"/>
    <property type="match status" value="1"/>
</dbReference>
<dbReference type="PROSITE" id="PS00108">
    <property type="entry name" value="PROTEIN_KINASE_ST"/>
    <property type="match status" value="1"/>
</dbReference>
<comment type="catalytic activity">
    <reaction evidence="9">
        <text>L-seryl-[protein] + ATP = O-phospho-L-seryl-[protein] + ADP + H(+)</text>
        <dbReference type="Rhea" id="RHEA:17989"/>
        <dbReference type="Rhea" id="RHEA-COMP:9863"/>
        <dbReference type="Rhea" id="RHEA-COMP:11604"/>
        <dbReference type="ChEBI" id="CHEBI:15378"/>
        <dbReference type="ChEBI" id="CHEBI:29999"/>
        <dbReference type="ChEBI" id="CHEBI:30616"/>
        <dbReference type="ChEBI" id="CHEBI:83421"/>
        <dbReference type="ChEBI" id="CHEBI:456216"/>
        <dbReference type="EC" id="2.7.11.1"/>
    </reaction>
</comment>
<comment type="caution">
    <text evidence="13">The sequence shown here is derived from an EMBL/GenBank/DDBJ whole genome shotgun (WGS) entry which is preliminary data.</text>
</comment>
<dbReference type="SMART" id="SM00220">
    <property type="entry name" value="S_TKc"/>
    <property type="match status" value="1"/>
</dbReference>
<feature type="binding site" evidence="10">
    <location>
        <position position="37"/>
    </location>
    <ligand>
        <name>ATP</name>
        <dbReference type="ChEBI" id="CHEBI:30616"/>
    </ligand>
</feature>
<keyword evidence="4" id="KW-0808">Transferase</keyword>
<feature type="compositionally biased region" description="Basic and acidic residues" evidence="11">
    <location>
        <begin position="282"/>
        <end position="301"/>
    </location>
</feature>
<dbReference type="CDD" id="cd08215">
    <property type="entry name" value="STKc_Nek"/>
    <property type="match status" value="1"/>
</dbReference>
<dbReference type="InterPro" id="IPR008271">
    <property type="entry name" value="Ser/Thr_kinase_AS"/>
</dbReference>
<dbReference type="FunFam" id="3.30.200.20:FF:000108">
    <property type="entry name" value="Serine/threonine-protein kinase Nek2"/>
    <property type="match status" value="1"/>
</dbReference>
<dbReference type="PROSITE" id="PS00107">
    <property type="entry name" value="PROTEIN_KINASE_ATP"/>
    <property type="match status" value="1"/>
</dbReference>
<evidence type="ECO:0000256" key="2">
    <source>
        <dbReference type="ARBA" id="ARBA00012513"/>
    </source>
</evidence>
<evidence type="ECO:0000259" key="12">
    <source>
        <dbReference type="PROSITE" id="PS50011"/>
    </source>
</evidence>
<feature type="compositionally biased region" description="Polar residues" evidence="11">
    <location>
        <begin position="429"/>
        <end position="439"/>
    </location>
</feature>
<dbReference type="SUPFAM" id="SSF56112">
    <property type="entry name" value="Protein kinase-like (PK-like)"/>
    <property type="match status" value="1"/>
</dbReference>
<dbReference type="PANTHER" id="PTHR43671:SF98">
    <property type="entry name" value="SERINE_THREONINE-PROTEIN KINASE NEK11"/>
    <property type="match status" value="1"/>
</dbReference>
<dbReference type="InterPro" id="IPR050660">
    <property type="entry name" value="NEK_Ser/Thr_kinase"/>
</dbReference>
<feature type="domain" description="Protein kinase" evidence="12">
    <location>
        <begin position="8"/>
        <end position="262"/>
    </location>
</feature>
<evidence type="ECO:0000256" key="11">
    <source>
        <dbReference type="SAM" id="MobiDB-lite"/>
    </source>
</evidence>
<feature type="region of interest" description="Disordered" evidence="11">
    <location>
        <begin position="824"/>
        <end position="855"/>
    </location>
</feature>
<sequence length="1041" mass="114276">MESRMDQYEIMEQIGRGAFGAAILVHHKSEKKKYVLKKIRLARQTERCRRSAHQEMALIARVQHPYILQFKEAWVEKGCFVCIVTGYCEGGDMAGLMKKSNGVYFPEEKLCKWFAQLLLAVEYLHSNFVLHRDLKCSNIFLTKDQDVRLGDFGLAKTLKADDLASSVVGTPNYMCPELLADIPYGFKSDIWSLGCCMYEMAAHRPAFKAFDMAGLISKINRSAIGPLPSCYSPSLKTLIKGMLRKNPEHRPSASELLKHPYLQPHVDQYCPSFISPSMNCPADKHISSGRDSRKNMDETRSKSSFSDQDSLLSNDRNTSTVVSNSNNEVINTDSVSNDDKDGTEQHLPHDEEKAPSIVTCKVDEKGMMKPSNSEHGSNVQSKEPKIIKTIAKVAENGSPMRGNSKKVDELTQRNNVEASPKVPKPPARTSKSIADSPTVASAKRTPVSNHLKHQLPLTESSPKTKPRHEGLPPPGSGKHFSVDVLLSKTRRRTPSTVARRSCITGRMKHTGTDISNGASNIQKLGSTEIKQEHETIPHQLPNACLTNASREVKQEAEISLTEDTEGTQTDCCNSVSSSISIQAFEIYDDNTTHFSSMKEQAHDHEITTQVNSLESYPPCSSPALKSEIPEVLLRESHGHNHKSVRCLTKESGPTQDLPYPSSVDAKVSLSGRLDLPGMISEEISVPKDDTTKSRTRISDGAPAPLIRTTSRDDAAICSPSIRNDVQISRPSSSDDAPISRPSSSDDASISRLNIVENAPVSGPTTVEDFPFSRPSVKDETVANRPSRRSDMMPHSLISSTSSGDDKFTVMELLSSVAETTPCIASPISSTQNNSQRDSGSNVHNQTTEKPVETSRPPAFNEVIHVIRHSSFRVGSEQPIMDKVEMGIQNVDVGKLINVVSDELDMRNMTSPVALKSASCSEASSSKANVSDHSGVSEMDVRNTGSSSRKSDSPEPANPSSCVPEEETPAKESLDVKSFRQRAEALEGLLELSAELLQQNRLEELAVVLKPFGKDKVSPRETAIWLAKSLKGMMIEDTGRTS</sequence>
<gene>
    <name evidence="13" type="ORF">HRI_003136600</name>
</gene>
<dbReference type="GO" id="GO:0007017">
    <property type="term" value="P:microtubule-based process"/>
    <property type="evidence" value="ECO:0007669"/>
    <property type="project" value="TreeGrafter"/>
</dbReference>
<feature type="compositionally biased region" description="Polar residues" evidence="11">
    <location>
        <begin position="302"/>
        <end position="316"/>
    </location>
</feature>
<name>A0A9W7II65_HIBTR</name>
<dbReference type="GO" id="GO:0004674">
    <property type="term" value="F:protein serine/threonine kinase activity"/>
    <property type="evidence" value="ECO:0007669"/>
    <property type="project" value="UniProtKB-KW"/>
</dbReference>
<feature type="region of interest" description="Disordered" evidence="11">
    <location>
        <begin position="639"/>
        <end position="663"/>
    </location>
</feature>
<keyword evidence="3" id="KW-0723">Serine/threonine-protein kinase</keyword>